<dbReference type="AlphaFoldDB" id="A0A0A7EQB5"/>
<dbReference type="PROSITE" id="PS00941">
    <property type="entry name" value="CARBOXYLESTERASE_B_2"/>
    <property type="match status" value="1"/>
</dbReference>
<proteinExistence type="evidence at transcript level"/>
<protein>
    <recommendedName>
        <fullName evidence="6">Carboxylic ester hydrolase</fullName>
        <ecNumber evidence="6">3.1.1.-</ecNumber>
    </recommendedName>
</protein>
<keyword evidence="6" id="KW-0732">Signal</keyword>
<dbReference type="InterPro" id="IPR019819">
    <property type="entry name" value="Carboxylesterase_B_CS"/>
</dbReference>
<keyword evidence="3 6" id="KW-0378">Hydrolase</keyword>
<keyword evidence="5" id="KW-0325">Glycoprotein</keyword>
<dbReference type="EMBL" id="KM220564">
    <property type="protein sequence ID" value="AIY68355.1"/>
    <property type="molecule type" value="mRNA"/>
</dbReference>
<evidence type="ECO:0000256" key="3">
    <source>
        <dbReference type="ARBA" id="ARBA00022801"/>
    </source>
</evidence>
<evidence type="ECO:0000256" key="4">
    <source>
        <dbReference type="ARBA" id="ARBA00023157"/>
    </source>
</evidence>
<sequence>MAVLIGRYSLLMTLSIAHAVITDTIGDGTLVQLKEGKIRGHILKSENGKDYYAFQEIPYAAPPVGKNRFQLPKKVEKWQGVLNTTKNTKICYQAVSRFGLEISEDCLFVNVYTPLKPGSKSKKLPVLLWIHGGGLSSESSTYEYSGPKYIMDHEIIVVTFNYRLGPFGFTTTEDDIIPANIGLKDQKFAIKWVNENIHLFGGDPAKVTLVGESSGSLSVSLHVLAQKNGGEELFRGAIMESGSPLVGFEQKNPREEAFNCGRTLDRNFRSNDTGDLLKVLQEAPAASILKECTKASGSIIEKEGDFSYAPFQTLLEGNFGKVPILLGFNSEEFIWACIDPDEDTVIALDEDPGRLVPTGINISPENKTIAGKLLREVYTKTSFENDIGGYCRWNSDSMMNIHMLKHAELIAPQVPTYLYVFSYFGELGQSPSEIIPGAGRVAHAAELHYMWDDGSNSDLSKFPEEDRLTLHRFVKLWTNFVKYQNPTPSHDPLLNGFIWPTTDSENLRYFNFNDTLEVKENPRQFKEVRSVLDRYLEPPYIYY</sequence>
<dbReference type="InterPro" id="IPR029058">
    <property type="entry name" value="AB_hydrolase_fold"/>
</dbReference>
<dbReference type="InterPro" id="IPR002018">
    <property type="entry name" value="CarbesteraseB"/>
</dbReference>
<organism evidence="8">
    <name type="scientific">Leptinotarsa decemlineata</name>
    <name type="common">Colorado potato beetle</name>
    <name type="synonym">Doryphora decemlineata</name>
    <dbReference type="NCBI Taxonomy" id="7539"/>
    <lineage>
        <taxon>Eukaryota</taxon>
        <taxon>Metazoa</taxon>
        <taxon>Ecdysozoa</taxon>
        <taxon>Arthropoda</taxon>
        <taxon>Hexapoda</taxon>
        <taxon>Insecta</taxon>
        <taxon>Pterygota</taxon>
        <taxon>Neoptera</taxon>
        <taxon>Endopterygota</taxon>
        <taxon>Coleoptera</taxon>
        <taxon>Polyphaga</taxon>
        <taxon>Cucujiformia</taxon>
        <taxon>Chrysomeloidea</taxon>
        <taxon>Chrysomelidae</taxon>
        <taxon>Chrysomelinae</taxon>
        <taxon>Doryphorini</taxon>
        <taxon>Leptinotarsa</taxon>
    </lineage>
</organism>
<dbReference type="EC" id="3.1.1.-" evidence="6"/>
<dbReference type="Gene3D" id="3.40.50.1820">
    <property type="entry name" value="alpha/beta hydrolase"/>
    <property type="match status" value="1"/>
</dbReference>
<comment type="similarity">
    <text evidence="1 6">Belongs to the type-B carboxylesterase/lipase family.</text>
</comment>
<dbReference type="Pfam" id="PF00135">
    <property type="entry name" value="COesterase"/>
    <property type="match status" value="1"/>
</dbReference>
<name>A0A0A7EQB5_LEPDE</name>
<dbReference type="InterPro" id="IPR019826">
    <property type="entry name" value="Carboxylesterase_B_AS"/>
</dbReference>
<feature type="chain" id="PRO_5005109582" description="Carboxylic ester hydrolase" evidence="6">
    <location>
        <begin position="20"/>
        <end position="543"/>
    </location>
</feature>
<evidence type="ECO:0000313" key="8">
    <source>
        <dbReference type="EMBL" id="AIY68355.1"/>
    </source>
</evidence>
<dbReference type="ESTHER" id="lepde-a0a0a7eqb5">
    <property type="family name" value="Carb_B_Arthropoda"/>
</dbReference>
<dbReference type="OrthoDB" id="6752441at2759"/>
<accession>A0A0A7EQB5</accession>
<dbReference type="GO" id="GO:0052689">
    <property type="term" value="F:carboxylic ester hydrolase activity"/>
    <property type="evidence" value="ECO:0007669"/>
    <property type="project" value="UniProtKB-KW"/>
</dbReference>
<evidence type="ECO:0000256" key="6">
    <source>
        <dbReference type="RuleBase" id="RU361235"/>
    </source>
</evidence>
<keyword evidence="4" id="KW-1015">Disulfide bond</keyword>
<evidence type="ECO:0000256" key="5">
    <source>
        <dbReference type="ARBA" id="ARBA00023180"/>
    </source>
</evidence>
<dbReference type="InterPro" id="IPR050309">
    <property type="entry name" value="Type-B_Carboxylest/Lipase"/>
</dbReference>
<evidence type="ECO:0000256" key="2">
    <source>
        <dbReference type="ARBA" id="ARBA00022487"/>
    </source>
</evidence>
<keyword evidence="2" id="KW-0719">Serine esterase</keyword>
<dbReference type="PROSITE" id="PS00122">
    <property type="entry name" value="CARBOXYLESTERASE_B_1"/>
    <property type="match status" value="1"/>
</dbReference>
<evidence type="ECO:0000256" key="1">
    <source>
        <dbReference type="ARBA" id="ARBA00005964"/>
    </source>
</evidence>
<feature type="signal peptide" evidence="6">
    <location>
        <begin position="1"/>
        <end position="19"/>
    </location>
</feature>
<reference evidence="8" key="1">
    <citation type="submission" date="2014-07" db="EMBL/GenBank/DDBJ databases">
        <title>Identification of esterase genes and their expression profiles in several pesticides treated Colorado potato beetle, Leptinotarsa decemlineata.</title>
        <authorList>
            <person name="Lv F."/>
            <person name="Fu K."/>
        </authorList>
    </citation>
    <scope>NUCLEOTIDE SEQUENCE</scope>
</reference>
<dbReference type="PANTHER" id="PTHR11559">
    <property type="entry name" value="CARBOXYLESTERASE"/>
    <property type="match status" value="1"/>
</dbReference>
<evidence type="ECO:0000259" key="7">
    <source>
        <dbReference type="Pfam" id="PF00135"/>
    </source>
</evidence>
<feature type="domain" description="Carboxylesterase type B" evidence="7">
    <location>
        <begin position="29"/>
        <end position="523"/>
    </location>
</feature>
<dbReference type="SUPFAM" id="SSF53474">
    <property type="entry name" value="alpha/beta-Hydrolases"/>
    <property type="match status" value="1"/>
</dbReference>